<dbReference type="FunFam" id="2.60.120.200:FF:000070">
    <property type="entry name" value="Serum amyloid P-component"/>
    <property type="match status" value="1"/>
</dbReference>
<dbReference type="GeneTree" id="ENSGT01100000263515"/>
<dbReference type="SMART" id="SM00159">
    <property type="entry name" value="PTX"/>
    <property type="match status" value="1"/>
</dbReference>
<evidence type="ECO:0000256" key="4">
    <source>
        <dbReference type="ARBA" id="ARBA00022729"/>
    </source>
</evidence>
<dbReference type="AlphaFoldDB" id="A0A3P8UM87"/>
<dbReference type="OMA" id="FESHESF"/>
<evidence type="ECO:0000256" key="1">
    <source>
        <dbReference type="ARBA" id="ARBA00004613"/>
    </source>
</evidence>
<dbReference type="GO" id="GO:0005576">
    <property type="term" value="C:extracellular region"/>
    <property type="evidence" value="ECO:0007669"/>
    <property type="project" value="UniProtKB-SubCell"/>
</dbReference>
<dbReference type="InterPro" id="IPR013320">
    <property type="entry name" value="ConA-like_dom_sf"/>
</dbReference>
<protein>
    <recommendedName>
        <fullName evidence="9">Pentraxin family member</fullName>
    </recommendedName>
</protein>
<sequence length="225" mass="25218">MKRLFFLFVALSSCSAHADLSGKVLVFPKETNTDHVKLVTSVTHIPAYTTCMRFLTDLPRAYSLLSMASSSGSNTIVFYKFESETIRIHTLEPAADFLSMAFQDNTWHSLCVTWESDNGLSQVWLDGKASVKKFITSGAPINGATNTILGQEQDAYGGGFDAAQSFVGMISDVHMWDHVLTPTEIQRYMKHKYFTAGNVFSWRSLEYEIVGNIFVDDDPEELPWC</sequence>
<dbReference type="OrthoDB" id="547680at2759"/>
<evidence type="ECO:0000256" key="7">
    <source>
        <dbReference type="ARBA" id="ARBA00038102"/>
    </source>
</evidence>
<evidence type="ECO:0000256" key="9">
    <source>
        <dbReference type="RuleBase" id="RU362112"/>
    </source>
</evidence>
<dbReference type="SUPFAM" id="SSF49899">
    <property type="entry name" value="Concanavalin A-like lectins/glucanases"/>
    <property type="match status" value="1"/>
</dbReference>
<evidence type="ECO:0000256" key="8">
    <source>
        <dbReference type="PROSITE-ProRule" id="PRU01172"/>
    </source>
</evidence>
<keyword evidence="4 9" id="KW-0732">Signal</keyword>
<keyword evidence="3 9" id="KW-0479">Metal-binding</keyword>
<dbReference type="PRINTS" id="PR00895">
    <property type="entry name" value="PENTAXIN"/>
</dbReference>
<dbReference type="GeneID" id="103388208"/>
<reference evidence="11" key="2">
    <citation type="submission" date="2025-08" db="UniProtKB">
        <authorList>
            <consortium name="Ensembl"/>
        </authorList>
    </citation>
    <scope>IDENTIFICATION</scope>
</reference>
<evidence type="ECO:0000313" key="11">
    <source>
        <dbReference type="Ensembl" id="ENSCSEP00000002959.1"/>
    </source>
</evidence>
<dbReference type="GO" id="GO:0046872">
    <property type="term" value="F:metal ion binding"/>
    <property type="evidence" value="ECO:0007669"/>
    <property type="project" value="UniProtKB-KW"/>
</dbReference>
<comment type="subunit">
    <text evidence="9">Homopentamer. Pentaxin (or pentraxin) have a discoid arrangement of 5 non-covalently bound subunits.</text>
</comment>
<feature type="domain" description="Pentraxin (PTX)" evidence="10">
    <location>
        <begin position="21"/>
        <end position="223"/>
    </location>
</feature>
<dbReference type="PANTHER" id="PTHR45869:SF7">
    <property type="entry name" value="C-REACTIVE PROTEIN"/>
    <property type="match status" value="1"/>
</dbReference>
<reference evidence="11" key="3">
    <citation type="submission" date="2025-09" db="UniProtKB">
        <authorList>
            <consortium name="Ensembl"/>
        </authorList>
    </citation>
    <scope>IDENTIFICATION</scope>
</reference>
<comment type="cofactor">
    <cofactor evidence="9">
        <name>Ca(2+)</name>
        <dbReference type="ChEBI" id="CHEBI:29108"/>
    </cofactor>
    <text evidence="9">Binds 2 calcium ions per subunit.</text>
</comment>
<comment type="subcellular location">
    <subcellularLocation>
        <location evidence="1 9">Secreted</location>
    </subcellularLocation>
</comment>
<dbReference type="Pfam" id="PF00354">
    <property type="entry name" value="Pentaxin"/>
    <property type="match status" value="1"/>
</dbReference>
<comment type="caution">
    <text evidence="8">Lacks conserved residue(s) required for the propagation of feature annotation.</text>
</comment>
<evidence type="ECO:0000256" key="3">
    <source>
        <dbReference type="ARBA" id="ARBA00022723"/>
    </source>
</evidence>
<keyword evidence="12" id="KW-1185">Reference proteome</keyword>
<feature type="signal peptide" evidence="9">
    <location>
        <begin position="1"/>
        <end position="16"/>
    </location>
</feature>
<dbReference type="RefSeq" id="XP_008321334.1">
    <property type="nucleotide sequence ID" value="XM_008323112.2"/>
</dbReference>
<reference evidence="11 12" key="1">
    <citation type="journal article" date="2014" name="Nat. Genet.">
        <title>Whole-genome sequence of a flatfish provides insights into ZW sex chromosome evolution and adaptation to a benthic lifestyle.</title>
        <authorList>
            <person name="Chen S."/>
            <person name="Zhang G."/>
            <person name="Shao C."/>
            <person name="Huang Q."/>
            <person name="Liu G."/>
            <person name="Zhang P."/>
            <person name="Song W."/>
            <person name="An N."/>
            <person name="Chalopin D."/>
            <person name="Volff J.N."/>
            <person name="Hong Y."/>
            <person name="Li Q."/>
            <person name="Sha Z."/>
            <person name="Zhou H."/>
            <person name="Xie M."/>
            <person name="Yu Q."/>
            <person name="Liu Y."/>
            <person name="Xiang H."/>
            <person name="Wang N."/>
            <person name="Wu K."/>
            <person name="Yang C."/>
            <person name="Zhou Q."/>
            <person name="Liao X."/>
            <person name="Yang L."/>
            <person name="Hu Q."/>
            <person name="Zhang J."/>
            <person name="Meng L."/>
            <person name="Jin L."/>
            <person name="Tian Y."/>
            <person name="Lian J."/>
            <person name="Yang J."/>
            <person name="Miao G."/>
            <person name="Liu S."/>
            <person name="Liang Z."/>
            <person name="Yan F."/>
            <person name="Li Y."/>
            <person name="Sun B."/>
            <person name="Zhang H."/>
            <person name="Zhang J."/>
            <person name="Zhu Y."/>
            <person name="Du M."/>
            <person name="Zhao Y."/>
            <person name="Schartl M."/>
            <person name="Tang Q."/>
            <person name="Wang J."/>
        </authorList>
    </citation>
    <scope>NUCLEOTIDE SEQUENCE</scope>
</reference>
<dbReference type="Ensembl" id="ENSCSET00000003003.1">
    <property type="protein sequence ID" value="ENSCSEP00000002959.1"/>
    <property type="gene ID" value="ENSCSEG00000001950.1"/>
</dbReference>
<name>A0A3P8UM87_CYNSE</name>
<dbReference type="Proteomes" id="UP000265120">
    <property type="component" value="Chromosome 13"/>
</dbReference>
<dbReference type="Gene3D" id="2.60.120.200">
    <property type="match status" value="1"/>
</dbReference>
<keyword evidence="6" id="KW-1015">Disulfide bond</keyword>
<evidence type="ECO:0000256" key="5">
    <source>
        <dbReference type="ARBA" id="ARBA00022837"/>
    </source>
</evidence>
<accession>A0A3P8UM87</accession>
<dbReference type="PANTHER" id="PTHR45869">
    <property type="entry name" value="C-REACTIVE PROTEIN-RELATED"/>
    <property type="match status" value="1"/>
</dbReference>
<keyword evidence="5 9" id="KW-0106">Calcium</keyword>
<dbReference type="InParanoid" id="A0A3P8UM87"/>
<evidence type="ECO:0000313" key="12">
    <source>
        <dbReference type="Proteomes" id="UP000265120"/>
    </source>
</evidence>
<dbReference type="InterPro" id="IPR001759">
    <property type="entry name" value="PTX_dom"/>
</dbReference>
<evidence type="ECO:0000259" key="10">
    <source>
        <dbReference type="PROSITE" id="PS51828"/>
    </source>
</evidence>
<keyword evidence="2" id="KW-0964">Secreted</keyword>
<evidence type="ECO:0000256" key="6">
    <source>
        <dbReference type="ARBA" id="ARBA00023157"/>
    </source>
</evidence>
<dbReference type="STRING" id="244447.ENSCSEP00000002959"/>
<feature type="chain" id="PRO_5017848215" description="Pentraxin family member" evidence="9">
    <location>
        <begin position="17"/>
        <end position="225"/>
    </location>
</feature>
<dbReference type="PROSITE" id="PS51828">
    <property type="entry name" value="PTX_2"/>
    <property type="match status" value="1"/>
</dbReference>
<evidence type="ECO:0000256" key="2">
    <source>
        <dbReference type="ARBA" id="ARBA00022525"/>
    </source>
</evidence>
<dbReference type="KEGG" id="csem:103388208"/>
<proteinExistence type="inferred from homology"/>
<comment type="similarity">
    <text evidence="7 9">Belongs to the pentraxin family.</text>
</comment>
<organism evidence="11 12">
    <name type="scientific">Cynoglossus semilaevis</name>
    <name type="common">Tongue sole</name>
    <dbReference type="NCBI Taxonomy" id="244447"/>
    <lineage>
        <taxon>Eukaryota</taxon>
        <taxon>Metazoa</taxon>
        <taxon>Chordata</taxon>
        <taxon>Craniata</taxon>
        <taxon>Vertebrata</taxon>
        <taxon>Euteleostomi</taxon>
        <taxon>Actinopterygii</taxon>
        <taxon>Neopterygii</taxon>
        <taxon>Teleostei</taxon>
        <taxon>Neoteleostei</taxon>
        <taxon>Acanthomorphata</taxon>
        <taxon>Carangaria</taxon>
        <taxon>Pleuronectiformes</taxon>
        <taxon>Pleuronectoidei</taxon>
        <taxon>Cynoglossidae</taxon>
        <taxon>Cynoglossinae</taxon>
        <taxon>Cynoglossus</taxon>
    </lineage>
</organism>
<dbReference type="InterPro" id="IPR051005">
    <property type="entry name" value="Pentraxin_domain"/>
</dbReference>